<dbReference type="OrthoDB" id="2160599at2759"/>
<keyword evidence="4 9" id="KW-0805">Transcription regulation</keyword>
<evidence type="ECO:0000256" key="2">
    <source>
        <dbReference type="ARBA" id="ARBA00009259"/>
    </source>
</evidence>
<dbReference type="AlphaFoldDB" id="C5FH24"/>
<keyword evidence="6 9" id="KW-0804">Transcription</keyword>
<name>C5FH24_ARTOC</name>
<dbReference type="EMBL" id="DS995702">
    <property type="protein sequence ID" value="EEQ28654.1"/>
    <property type="molecule type" value="Genomic_DNA"/>
</dbReference>
<dbReference type="GO" id="GO:0003712">
    <property type="term" value="F:transcription coregulator activity"/>
    <property type="evidence" value="ECO:0007669"/>
    <property type="project" value="InterPro"/>
</dbReference>
<dbReference type="VEuPathDB" id="FungiDB:MCYG_01473"/>
<dbReference type="GO" id="GO:0006357">
    <property type="term" value="P:regulation of transcription by RNA polymerase II"/>
    <property type="evidence" value="ECO:0007669"/>
    <property type="project" value="InterPro"/>
</dbReference>
<dbReference type="Pfam" id="PF08633">
    <property type="entry name" value="Rox3"/>
    <property type="match status" value="1"/>
</dbReference>
<evidence type="ECO:0000313" key="11">
    <source>
        <dbReference type="EMBL" id="EEQ28654.1"/>
    </source>
</evidence>
<comment type="subunit">
    <text evidence="9">Component of the Mediator complex.</text>
</comment>
<feature type="compositionally biased region" description="Gly residues" evidence="10">
    <location>
        <begin position="392"/>
        <end position="404"/>
    </location>
</feature>
<evidence type="ECO:0000256" key="10">
    <source>
        <dbReference type="SAM" id="MobiDB-lite"/>
    </source>
</evidence>
<dbReference type="Proteomes" id="UP000002035">
    <property type="component" value="Unassembled WGS sequence"/>
</dbReference>
<feature type="compositionally biased region" description="Low complexity" evidence="10">
    <location>
        <begin position="43"/>
        <end position="62"/>
    </location>
</feature>
<keyword evidence="5 9" id="KW-0010">Activator</keyword>
<evidence type="ECO:0000256" key="1">
    <source>
        <dbReference type="ARBA" id="ARBA00004123"/>
    </source>
</evidence>
<evidence type="ECO:0000256" key="7">
    <source>
        <dbReference type="ARBA" id="ARBA00023242"/>
    </source>
</evidence>
<feature type="region of interest" description="Disordered" evidence="10">
    <location>
        <begin position="353"/>
        <end position="404"/>
    </location>
</feature>
<sequence length="404" mass="42635">MSFSPQNYESSSSTTQSTSPAHTAAQSANLSSPPSSVAMHPHSVSQSTVTTSTSCPTPASSTGGPVRDGPDGTAMTASFAGGKIPFEALGTDAKLLAHDQSSNEKSISTHKSSSNDSNDHDPMEIDLKDGAGPPEDLSLESLQRDVGEAIGLCKSTYTSTLPTPKFDIVSLYGLGPIAASVARTDPVTGEKINRLRKSYEGKIKGLGLAGRNKPVKQEPGAPGGLRSLMMWPDEEWYNQKVAGKEITIAEPDTAFYKQQLRAMKMEPGLTPRNEYWEDVLGHEKPSKNVAEQLPKKAAAGSFKHTPQSNGTPAAQASSAAAVPDPGRPKRAGRKRSYLDSSFVGYGEGFPDDDDLEGSLYSNEDDGSSAGKKKRKKMQEHAAGGPAPFERGGSYGVGMFGIGAR</sequence>
<comment type="function">
    <text evidence="9">Component of the Mediator complex, a coactivator involved in the regulated transcription of nearly all RNA polymerase II-dependent genes. Mediator functions as a bridge to convey information from gene-specific regulatory proteins to the basal RNA polymerase II transcription machinery. Mediator is recruited to promoters by direct interactions with regulatory proteins and serves as a scaffold for the assembly of a functional preinitiation complex with RNA polymerase II and the general transcription factors.</text>
</comment>
<feature type="region of interest" description="Disordered" evidence="10">
    <location>
        <begin position="1"/>
        <end position="78"/>
    </location>
</feature>
<feature type="region of interest" description="Disordered" evidence="10">
    <location>
        <begin position="297"/>
        <end position="337"/>
    </location>
</feature>
<proteinExistence type="inferred from homology"/>
<feature type="compositionally biased region" description="Low complexity" evidence="10">
    <location>
        <begin position="103"/>
        <end position="116"/>
    </location>
</feature>
<dbReference type="HOGENOM" id="CLU_036911_0_0_1"/>
<protein>
    <recommendedName>
        <fullName evidence="3 9">Mediator of RNA polymerase II transcription subunit 19</fullName>
    </recommendedName>
    <alternativeName>
        <fullName evidence="8 9">Mediator complex subunit 19</fullName>
    </alternativeName>
</protein>
<reference evidence="12" key="1">
    <citation type="journal article" date="2012" name="MBio">
        <title>Comparative genome analysis of Trichophyton rubrum and related dermatophytes reveals candidate genes involved in infection.</title>
        <authorList>
            <person name="Martinez D.A."/>
            <person name="Oliver B.G."/>
            <person name="Graeser Y."/>
            <person name="Goldberg J.M."/>
            <person name="Li W."/>
            <person name="Martinez-Rossi N.M."/>
            <person name="Monod M."/>
            <person name="Shelest E."/>
            <person name="Barton R.C."/>
            <person name="Birch E."/>
            <person name="Brakhage A.A."/>
            <person name="Chen Z."/>
            <person name="Gurr S.J."/>
            <person name="Heiman D."/>
            <person name="Heitman J."/>
            <person name="Kosti I."/>
            <person name="Rossi A."/>
            <person name="Saif S."/>
            <person name="Samalova M."/>
            <person name="Saunders C.W."/>
            <person name="Shea T."/>
            <person name="Summerbell R.C."/>
            <person name="Xu J."/>
            <person name="Young S."/>
            <person name="Zeng Q."/>
            <person name="Birren B.W."/>
            <person name="Cuomo C.A."/>
            <person name="White T.C."/>
        </authorList>
    </citation>
    <scope>NUCLEOTIDE SEQUENCE [LARGE SCALE GENOMIC DNA]</scope>
    <source>
        <strain evidence="12">ATCC MYA-4605 / CBS 113480</strain>
    </source>
</reference>
<organism evidence="11 12">
    <name type="scientific">Arthroderma otae (strain ATCC MYA-4605 / CBS 113480)</name>
    <name type="common">Microsporum canis</name>
    <dbReference type="NCBI Taxonomy" id="554155"/>
    <lineage>
        <taxon>Eukaryota</taxon>
        <taxon>Fungi</taxon>
        <taxon>Dikarya</taxon>
        <taxon>Ascomycota</taxon>
        <taxon>Pezizomycotina</taxon>
        <taxon>Eurotiomycetes</taxon>
        <taxon>Eurotiomycetidae</taxon>
        <taxon>Onygenales</taxon>
        <taxon>Arthrodermataceae</taxon>
        <taxon>Microsporum</taxon>
    </lineage>
</organism>
<feature type="region of interest" description="Disordered" evidence="10">
    <location>
        <begin position="95"/>
        <end position="138"/>
    </location>
</feature>
<evidence type="ECO:0000256" key="3">
    <source>
        <dbReference type="ARBA" id="ARBA00019615"/>
    </source>
</evidence>
<dbReference type="GeneID" id="9230677"/>
<dbReference type="GO" id="GO:0016592">
    <property type="term" value="C:mediator complex"/>
    <property type="evidence" value="ECO:0007669"/>
    <property type="project" value="InterPro"/>
</dbReference>
<dbReference type="InterPro" id="IPR013942">
    <property type="entry name" value="Mediator_Med19_fun"/>
</dbReference>
<comment type="subcellular location">
    <subcellularLocation>
        <location evidence="1 9">Nucleus</location>
    </subcellularLocation>
</comment>
<gene>
    <name evidence="9" type="primary">MED19</name>
    <name evidence="11" type="ORF">MCYG_01473</name>
</gene>
<evidence type="ECO:0000256" key="9">
    <source>
        <dbReference type="RuleBase" id="RU364151"/>
    </source>
</evidence>
<evidence type="ECO:0000313" key="12">
    <source>
        <dbReference type="Proteomes" id="UP000002035"/>
    </source>
</evidence>
<evidence type="ECO:0000256" key="5">
    <source>
        <dbReference type="ARBA" id="ARBA00023159"/>
    </source>
</evidence>
<feature type="compositionally biased region" description="Acidic residues" evidence="10">
    <location>
        <begin position="353"/>
        <end position="366"/>
    </location>
</feature>
<comment type="similarity">
    <text evidence="2 9">Belongs to the Mediator complex subunit 19 family.</text>
</comment>
<feature type="compositionally biased region" description="Basic and acidic residues" evidence="10">
    <location>
        <begin position="117"/>
        <end position="129"/>
    </location>
</feature>
<evidence type="ECO:0000256" key="4">
    <source>
        <dbReference type="ARBA" id="ARBA00023015"/>
    </source>
</evidence>
<feature type="compositionally biased region" description="Low complexity" evidence="10">
    <location>
        <begin position="10"/>
        <end position="28"/>
    </location>
</feature>
<dbReference type="RefSeq" id="XP_002848539.1">
    <property type="nucleotide sequence ID" value="XM_002848493.1"/>
</dbReference>
<keyword evidence="12" id="KW-1185">Reference proteome</keyword>
<keyword evidence="7 9" id="KW-0539">Nucleus</keyword>
<accession>C5FH24</accession>
<evidence type="ECO:0000256" key="6">
    <source>
        <dbReference type="ARBA" id="ARBA00023163"/>
    </source>
</evidence>
<evidence type="ECO:0000256" key="8">
    <source>
        <dbReference type="ARBA" id="ARBA00032018"/>
    </source>
</evidence>
<dbReference type="eggNOG" id="ENOG502QXG3">
    <property type="taxonomic scope" value="Eukaryota"/>
</dbReference>
<dbReference type="STRING" id="554155.C5FH24"/>
<dbReference type="OMA" id="TSAFHLC"/>